<evidence type="ECO:0000259" key="5">
    <source>
        <dbReference type="PROSITE" id="PS50975"/>
    </source>
</evidence>
<dbReference type="SMART" id="SM01209">
    <property type="entry name" value="GARS_A"/>
    <property type="match status" value="1"/>
</dbReference>
<sequence length="416" mass="42891">MPRVLLVVPSTTYRAEAFLAAAAELGTEVVVAAEATSPLASQPGRPPALALDLEDPEAAAAAVVAYDRLHPLDAVVGVDDRSVLVAARAAARLGLPHAEPEGVAASLDKAVTRRLLARAEVPQPRYVVVPPDDPRALQAALAQVGTPCVVKPVGLSGSRGVLRADDLPAALAAAERAAAIARAAGEAPARPLLVESYVAGPEAAVEGVLVEGSLEVLAIFDKPDPLEGPAFQETIYVTPSRLEPVVQTEVVRTTEAAVRALGIGAGPVHAELRLDAGRPVVLEVAARTIGGRCSRVVEVASGRRLERLVLEAALGRRIADARRRRAAGVLMVPPPHPGRFLGLRGVAEAEAVPGVVGVEVTARPGQWVAPAPDAEGYLAFVFSQGLRPADAEAALRQAWAALRVELAGDAGTGTEG</sequence>
<evidence type="ECO:0000256" key="3">
    <source>
        <dbReference type="ARBA" id="ARBA00022840"/>
    </source>
</evidence>
<evidence type="ECO:0000313" key="7">
    <source>
        <dbReference type="Proteomes" id="UP001589788"/>
    </source>
</evidence>
<evidence type="ECO:0000256" key="4">
    <source>
        <dbReference type="PROSITE-ProRule" id="PRU00409"/>
    </source>
</evidence>
<evidence type="ECO:0000313" key="6">
    <source>
        <dbReference type="EMBL" id="MFC0082337.1"/>
    </source>
</evidence>
<keyword evidence="3 4" id="KW-0067">ATP-binding</keyword>
<dbReference type="EMBL" id="JBHLYQ010000091">
    <property type="protein sequence ID" value="MFC0082337.1"/>
    <property type="molecule type" value="Genomic_DNA"/>
</dbReference>
<dbReference type="SUPFAM" id="SSF56059">
    <property type="entry name" value="Glutathione synthetase ATP-binding domain-like"/>
    <property type="match status" value="1"/>
</dbReference>
<evidence type="ECO:0000256" key="1">
    <source>
        <dbReference type="ARBA" id="ARBA00022598"/>
    </source>
</evidence>
<dbReference type="RefSeq" id="WP_377789885.1">
    <property type="nucleotide sequence ID" value="NZ_JBHLYQ010000091.1"/>
</dbReference>
<dbReference type="Proteomes" id="UP001589788">
    <property type="component" value="Unassembled WGS sequence"/>
</dbReference>
<dbReference type="PROSITE" id="PS50975">
    <property type="entry name" value="ATP_GRASP"/>
    <property type="match status" value="1"/>
</dbReference>
<comment type="caution">
    <text evidence="6">The sequence shown here is derived from an EMBL/GenBank/DDBJ whole genome shotgun (WGS) entry which is preliminary data.</text>
</comment>
<dbReference type="InterPro" id="IPR052032">
    <property type="entry name" value="ATP-dep_AA_Ligase"/>
</dbReference>
<dbReference type="Pfam" id="PF18130">
    <property type="entry name" value="ATPgrasp_N"/>
    <property type="match status" value="1"/>
</dbReference>
<evidence type="ECO:0000256" key="2">
    <source>
        <dbReference type="ARBA" id="ARBA00022741"/>
    </source>
</evidence>
<dbReference type="InterPro" id="IPR041472">
    <property type="entry name" value="BL00235/CARNS1_N"/>
</dbReference>
<feature type="domain" description="ATP-grasp" evidence="5">
    <location>
        <begin position="113"/>
        <end position="314"/>
    </location>
</feature>
<dbReference type="Gene3D" id="3.30.470.20">
    <property type="entry name" value="ATP-grasp fold, B domain"/>
    <property type="match status" value="1"/>
</dbReference>
<dbReference type="Gene3D" id="3.40.50.20">
    <property type="match status" value="1"/>
</dbReference>
<gene>
    <name evidence="6" type="ORF">ACFFRE_09300</name>
</gene>
<name>A0ABV6C5V4_9ACTN</name>
<dbReference type="InterPro" id="IPR040570">
    <property type="entry name" value="LAL_C2"/>
</dbReference>
<keyword evidence="1" id="KW-0436">Ligase</keyword>
<reference evidence="6 7" key="1">
    <citation type="submission" date="2024-09" db="EMBL/GenBank/DDBJ databases">
        <authorList>
            <person name="Sun Q."/>
            <person name="Mori K."/>
        </authorList>
    </citation>
    <scope>NUCLEOTIDE SEQUENCE [LARGE SCALE GENOMIC DNA]</scope>
    <source>
        <strain evidence="6 7">JCM 15389</strain>
    </source>
</reference>
<organism evidence="6 7">
    <name type="scientific">Aciditerrimonas ferrireducens</name>
    <dbReference type="NCBI Taxonomy" id="667306"/>
    <lineage>
        <taxon>Bacteria</taxon>
        <taxon>Bacillati</taxon>
        <taxon>Actinomycetota</taxon>
        <taxon>Acidimicrobiia</taxon>
        <taxon>Acidimicrobiales</taxon>
        <taxon>Acidimicrobiaceae</taxon>
        <taxon>Aciditerrimonas</taxon>
    </lineage>
</organism>
<keyword evidence="2 4" id="KW-0547">Nucleotide-binding</keyword>
<accession>A0ABV6C5V4</accession>
<proteinExistence type="predicted"/>
<dbReference type="Pfam" id="PF18603">
    <property type="entry name" value="LAL_C2"/>
    <property type="match status" value="1"/>
</dbReference>
<dbReference type="PANTHER" id="PTHR43585:SF2">
    <property type="entry name" value="ATP-GRASP ENZYME FSQD"/>
    <property type="match status" value="1"/>
</dbReference>
<protein>
    <submittedName>
        <fullName evidence="6">ATP-grasp domain-containing protein</fullName>
    </submittedName>
</protein>
<dbReference type="PANTHER" id="PTHR43585">
    <property type="entry name" value="FUMIPYRROLE BIOSYNTHESIS PROTEIN C"/>
    <property type="match status" value="1"/>
</dbReference>
<dbReference type="Pfam" id="PF13535">
    <property type="entry name" value="ATP-grasp_4"/>
    <property type="match status" value="1"/>
</dbReference>
<dbReference type="InterPro" id="IPR011761">
    <property type="entry name" value="ATP-grasp"/>
</dbReference>
<keyword evidence="7" id="KW-1185">Reference proteome</keyword>